<evidence type="ECO:0000256" key="6">
    <source>
        <dbReference type="ARBA" id="ARBA00022840"/>
    </source>
</evidence>
<dbReference type="Gene3D" id="3.40.50.300">
    <property type="entry name" value="P-loop containing nucleotide triphosphate hydrolases"/>
    <property type="match status" value="1"/>
</dbReference>
<feature type="site" description="Increases nucleophilicity of active site Cys" evidence="9">
    <location>
        <position position="427"/>
    </location>
</feature>
<comment type="function">
    <text evidence="9">Catalyzes the ATP-dependent amidation of the two carboxylate groups at positions a and c of hydrogenobyrinate, using either L-glutamine or ammonia as the nitrogen source.</text>
</comment>
<evidence type="ECO:0000256" key="3">
    <source>
        <dbReference type="ARBA" id="ARBA00022573"/>
    </source>
</evidence>
<feature type="domain" description="CobB/CobQ-like glutamine amidotransferase" evidence="11">
    <location>
        <begin position="244"/>
        <end position="429"/>
    </location>
</feature>
<dbReference type="PROSITE" id="PS51274">
    <property type="entry name" value="GATASE_COBBQ"/>
    <property type="match status" value="1"/>
</dbReference>
<dbReference type="Pfam" id="PF01656">
    <property type="entry name" value="CbiA"/>
    <property type="match status" value="1"/>
</dbReference>
<protein>
    <recommendedName>
        <fullName evidence="9">Hydrogenobyrinate a,c-diamide synthase</fullName>
        <ecNumber evidence="9">6.3.5.9</ecNumber>
    </recommendedName>
    <alternativeName>
        <fullName evidence="9">Hydrogenobyrinic acid a,c-diamide synthase</fullName>
    </alternativeName>
</protein>
<evidence type="ECO:0000256" key="1">
    <source>
        <dbReference type="ARBA" id="ARBA00001946"/>
    </source>
</evidence>
<comment type="similarity">
    <text evidence="2">Belongs to the CobB/CobQ family. CobQ subfamily.</text>
</comment>
<keyword evidence="8 9" id="KW-0315">Glutamine amidotransferase</keyword>
<feature type="active site" description="Nucleophile" evidence="9">
    <location>
        <position position="327"/>
    </location>
</feature>
<evidence type="ECO:0000313" key="12">
    <source>
        <dbReference type="EMBL" id="MCD7109945.1"/>
    </source>
</evidence>
<keyword evidence="3 9" id="KW-0169">Cobalamin biosynthesis</keyword>
<dbReference type="EC" id="6.3.5.9" evidence="9"/>
<evidence type="ECO:0000256" key="5">
    <source>
        <dbReference type="ARBA" id="ARBA00022741"/>
    </source>
</evidence>
<keyword evidence="5 9" id="KW-0547">Nucleotide-binding</keyword>
<comment type="caution">
    <text evidence="12">The sequence shown here is derived from an EMBL/GenBank/DDBJ whole genome shotgun (WGS) entry which is preliminary data.</text>
</comment>
<dbReference type="HAMAP" id="MF_00027">
    <property type="entry name" value="CobB_CbiA"/>
    <property type="match status" value="1"/>
</dbReference>
<name>A0A9X1T1L8_9HYPH</name>
<comment type="domain">
    <text evidence="9">Comprises of two domains. The C-terminal domain contains the binding site for glutamine and catalyzes the hydrolysis of this substrate to glutamate and ammonia. The N-terminal domain is anticipated to bind ATP and hydrogenobyrinate and catalyzes the ultimate synthesis of the diamide product. The ammonia produced via the glutaminase domain is probably translocated to the adjacent domain via a molecular tunnel, where it reacts with an activated intermediate.</text>
</comment>
<dbReference type="InterPro" id="IPR004484">
    <property type="entry name" value="CbiA/CobB_synth"/>
</dbReference>
<dbReference type="GO" id="GO:0042242">
    <property type="term" value="F:cobyrinic acid a,c-diamide synthase activity"/>
    <property type="evidence" value="ECO:0007669"/>
    <property type="project" value="InterPro"/>
</dbReference>
<dbReference type="InterPro" id="IPR027417">
    <property type="entry name" value="P-loop_NTPase"/>
</dbReference>
<comment type="catalytic activity">
    <reaction evidence="9">
        <text>hydrogenobyrinate + 2 L-glutamine + 2 ATP + 2 H2O = hydrogenobyrinate a,c-diamide + 2 L-glutamate + 2 ADP + 2 phosphate + 2 H(+)</text>
        <dbReference type="Rhea" id="RHEA:12544"/>
        <dbReference type="ChEBI" id="CHEBI:15377"/>
        <dbReference type="ChEBI" id="CHEBI:15378"/>
        <dbReference type="ChEBI" id="CHEBI:29985"/>
        <dbReference type="ChEBI" id="CHEBI:30616"/>
        <dbReference type="ChEBI" id="CHEBI:43474"/>
        <dbReference type="ChEBI" id="CHEBI:58359"/>
        <dbReference type="ChEBI" id="CHEBI:77873"/>
        <dbReference type="ChEBI" id="CHEBI:77874"/>
        <dbReference type="ChEBI" id="CHEBI:456216"/>
        <dbReference type="EC" id="6.3.5.9"/>
    </reaction>
</comment>
<keyword evidence="4 9" id="KW-0436">Ligase</keyword>
<organism evidence="12 13">
    <name type="scientific">Rhizobium quercicola</name>
    <dbReference type="NCBI Taxonomy" id="2901226"/>
    <lineage>
        <taxon>Bacteria</taxon>
        <taxon>Pseudomonadati</taxon>
        <taxon>Pseudomonadota</taxon>
        <taxon>Alphaproteobacteria</taxon>
        <taxon>Hyphomicrobiales</taxon>
        <taxon>Rhizobiaceae</taxon>
        <taxon>Rhizobium/Agrobacterium group</taxon>
        <taxon>Rhizobium</taxon>
    </lineage>
</organism>
<dbReference type="Proteomes" id="UP001139089">
    <property type="component" value="Unassembled WGS sequence"/>
</dbReference>
<keyword evidence="6 9" id="KW-0067">ATP-binding</keyword>
<dbReference type="RefSeq" id="WP_231814958.1">
    <property type="nucleotide sequence ID" value="NZ_JAJOZR010000007.1"/>
</dbReference>
<evidence type="ECO:0000256" key="2">
    <source>
        <dbReference type="ARBA" id="ARBA00006205"/>
    </source>
</evidence>
<comment type="similarity">
    <text evidence="9">Belongs to the CobB/CbiA family.</text>
</comment>
<comment type="pathway">
    <text evidence="9">Cofactor biosynthesis; adenosylcobalamin biosynthesis; cob(II)yrinate a,c-diamide from precorrin-2 (aerobic route): step 9/10.</text>
</comment>
<dbReference type="NCBIfam" id="TIGR00379">
    <property type="entry name" value="cobB"/>
    <property type="match status" value="1"/>
</dbReference>
<evidence type="ECO:0000313" key="13">
    <source>
        <dbReference type="Proteomes" id="UP001139089"/>
    </source>
</evidence>
<dbReference type="GO" id="GO:0009236">
    <property type="term" value="P:cobalamin biosynthetic process"/>
    <property type="evidence" value="ECO:0007669"/>
    <property type="project" value="UniProtKB-UniRule"/>
</dbReference>
<dbReference type="SUPFAM" id="SSF52317">
    <property type="entry name" value="Class I glutamine amidotransferase-like"/>
    <property type="match status" value="1"/>
</dbReference>
<dbReference type="AlphaFoldDB" id="A0A9X1T1L8"/>
<evidence type="ECO:0000256" key="7">
    <source>
        <dbReference type="ARBA" id="ARBA00022842"/>
    </source>
</evidence>
<keyword evidence="13" id="KW-1185">Reference proteome</keyword>
<gene>
    <name evidence="9" type="primary">cobB</name>
    <name evidence="12" type="ORF">LRX75_12945</name>
</gene>
<dbReference type="GO" id="GO:0043802">
    <property type="term" value="F:hydrogenobyrinic acid a,c-diamide synthase (glutamine-hydrolysing) activity"/>
    <property type="evidence" value="ECO:0007669"/>
    <property type="project" value="UniProtKB-UniRule"/>
</dbReference>
<accession>A0A9X1T1L8</accession>
<reference evidence="12" key="1">
    <citation type="submission" date="2021-12" db="EMBL/GenBank/DDBJ databases">
        <authorList>
            <person name="Li Y."/>
        </authorList>
    </citation>
    <scope>NUCLEOTIDE SEQUENCE</scope>
    <source>
        <strain evidence="12">DKSPLA3</strain>
    </source>
</reference>
<dbReference type="InterPro" id="IPR002586">
    <property type="entry name" value="CobQ/CobB/MinD/ParA_Nub-bd_dom"/>
</dbReference>
<comment type="cofactor">
    <cofactor evidence="1 9">
        <name>Mg(2+)</name>
        <dbReference type="ChEBI" id="CHEBI:18420"/>
    </cofactor>
</comment>
<evidence type="ECO:0000256" key="4">
    <source>
        <dbReference type="ARBA" id="ARBA00022598"/>
    </source>
</evidence>
<dbReference type="GO" id="GO:0005524">
    <property type="term" value="F:ATP binding"/>
    <property type="evidence" value="ECO:0007669"/>
    <property type="project" value="UniProtKB-UniRule"/>
</dbReference>
<dbReference type="InterPro" id="IPR029062">
    <property type="entry name" value="Class_I_gatase-like"/>
</dbReference>
<dbReference type="InterPro" id="IPR011698">
    <property type="entry name" value="GATase_3"/>
</dbReference>
<evidence type="ECO:0000256" key="9">
    <source>
        <dbReference type="HAMAP-Rule" id="MF_00027"/>
    </source>
</evidence>
<dbReference type="PANTHER" id="PTHR43873:SF1">
    <property type="entry name" value="COBYRINATE A,C-DIAMIDE SYNTHASE"/>
    <property type="match status" value="1"/>
</dbReference>
<sequence length="441" mass="45875">MSGILIAAPSSGSGKTTITLGLLRALSRRGVAVSPGKAGPDYIDPAFHTAACGIACVNYDPWAMRPALLDAQASRARHDGRLLVIEAMMGLFDAAMDGTGAPADLAASLGLPVVLVVDCGRMAQSVAALVSGYARFRADIRLAGVILNKVGSAKHEAMLRGALADIAMPVLGIIGRDPGLALPERHLGLVQAGEHGGLDRFIDHAADSVESGCDLDALVALGRQARPVQPLAEPVVAMDPLGSQIAVARDVAFAFAYQHLLAGWHTAGASLTFFSPLADEAPAGDADAVYLPGGYPELHAGALSTAETFRAGMQAVARRKARIFGECGGYMTLGDGLVDASGTRYPMLGLLPLTTSFAERRRHLGYRRVRPLDETGFFKPMMAHEFHYATIISEGEAAPLFAVEDAAGTSLGTAGLRVGSVAGSFMHLIDRAPDLASAETA</sequence>
<feature type="domain" description="CobQ/CobB/MinD/ParA nucleotide binding" evidence="10">
    <location>
        <begin position="4"/>
        <end position="187"/>
    </location>
</feature>
<proteinExistence type="inferred from homology"/>
<evidence type="ECO:0000259" key="11">
    <source>
        <dbReference type="Pfam" id="PF07685"/>
    </source>
</evidence>
<keyword evidence="7 9" id="KW-0460">Magnesium</keyword>
<dbReference type="PANTHER" id="PTHR43873">
    <property type="entry name" value="COBYRINATE A,C-DIAMIDE SYNTHASE"/>
    <property type="match status" value="1"/>
</dbReference>
<evidence type="ECO:0000259" key="10">
    <source>
        <dbReference type="Pfam" id="PF01656"/>
    </source>
</evidence>
<evidence type="ECO:0000256" key="8">
    <source>
        <dbReference type="ARBA" id="ARBA00022962"/>
    </source>
</evidence>
<dbReference type="Gene3D" id="3.40.50.880">
    <property type="match status" value="1"/>
</dbReference>
<dbReference type="Pfam" id="PF07685">
    <property type="entry name" value="GATase_3"/>
    <property type="match status" value="1"/>
</dbReference>
<comment type="miscellaneous">
    <text evidence="9">The a and c carboxylates of hydrogenobyrinate are activated for nucleophilic attack via formation of a phosphorylated intermediate by ATP. CobB catalyzes first the amidation of the c-carboxylate, and then that of the a-carboxylate.</text>
</comment>
<dbReference type="NCBIfam" id="NF002204">
    <property type="entry name" value="PRK01077.1"/>
    <property type="match status" value="1"/>
</dbReference>
<dbReference type="EMBL" id="JAJOZR010000007">
    <property type="protein sequence ID" value="MCD7109945.1"/>
    <property type="molecule type" value="Genomic_DNA"/>
</dbReference>
<dbReference type="SUPFAM" id="SSF52540">
    <property type="entry name" value="P-loop containing nucleoside triphosphate hydrolases"/>
    <property type="match status" value="1"/>
</dbReference>